<dbReference type="Gene3D" id="3.30.230.10">
    <property type="match status" value="1"/>
</dbReference>
<comment type="caution">
    <text evidence="16">The sequence shown here is derived from an EMBL/GenBank/DDBJ whole genome shotgun (WGS) entry which is preliminary data.</text>
</comment>
<dbReference type="PIRSF" id="PIRSF000676">
    <property type="entry name" value="Homoser_kin"/>
    <property type="match status" value="1"/>
</dbReference>
<dbReference type="RefSeq" id="WP_343809722.1">
    <property type="nucleotide sequence ID" value="NZ_BAAADS010000001.1"/>
</dbReference>
<comment type="pathway">
    <text evidence="1 13">Amino-acid biosynthesis; L-threonine biosynthesis; L-threonine from L-aspartate: step 4/5.</text>
</comment>
<protein>
    <recommendedName>
        <fullName evidence="4 13">Homoserine kinase</fullName>
        <shortName evidence="13">HK</shortName>
        <shortName evidence="13">HSK</shortName>
        <ecNumber evidence="3 13">2.7.1.39</ecNumber>
    </recommendedName>
</protein>
<dbReference type="InterPro" id="IPR006204">
    <property type="entry name" value="GHMP_kinase_N_dom"/>
</dbReference>
<comment type="catalytic activity">
    <reaction evidence="11 13">
        <text>L-homoserine + ATP = O-phospho-L-homoserine + ADP + H(+)</text>
        <dbReference type="Rhea" id="RHEA:13985"/>
        <dbReference type="ChEBI" id="CHEBI:15378"/>
        <dbReference type="ChEBI" id="CHEBI:30616"/>
        <dbReference type="ChEBI" id="CHEBI:57476"/>
        <dbReference type="ChEBI" id="CHEBI:57590"/>
        <dbReference type="ChEBI" id="CHEBI:456216"/>
        <dbReference type="EC" id="2.7.1.39"/>
    </reaction>
</comment>
<dbReference type="PANTHER" id="PTHR20861">
    <property type="entry name" value="HOMOSERINE/4-DIPHOSPHOCYTIDYL-2-C-METHYL-D-ERYTHRITOL KINASE"/>
    <property type="match status" value="1"/>
</dbReference>
<keyword evidence="9 13" id="KW-0418">Kinase</keyword>
<keyword evidence="13" id="KW-0963">Cytoplasm</keyword>
<accession>A0ABN1FH95</accession>
<dbReference type="PANTHER" id="PTHR20861:SF1">
    <property type="entry name" value="HOMOSERINE KINASE"/>
    <property type="match status" value="1"/>
</dbReference>
<feature type="domain" description="GHMP kinase N-terminal" evidence="14">
    <location>
        <begin position="59"/>
        <end position="140"/>
    </location>
</feature>
<evidence type="ECO:0000313" key="17">
    <source>
        <dbReference type="Proteomes" id="UP001500866"/>
    </source>
</evidence>
<reference evidence="16 17" key="1">
    <citation type="journal article" date="2019" name="Int. J. Syst. Evol. Microbiol.">
        <title>The Global Catalogue of Microorganisms (GCM) 10K type strain sequencing project: providing services to taxonomists for standard genome sequencing and annotation.</title>
        <authorList>
            <consortium name="The Broad Institute Genomics Platform"/>
            <consortium name="The Broad Institute Genome Sequencing Center for Infectious Disease"/>
            <person name="Wu L."/>
            <person name="Ma J."/>
        </authorList>
    </citation>
    <scope>NUCLEOTIDE SEQUENCE [LARGE SCALE GENOMIC DNA]</scope>
    <source>
        <strain evidence="16 17">JCM 15395</strain>
    </source>
</reference>
<dbReference type="EC" id="2.7.1.39" evidence="3 13"/>
<gene>
    <name evidence="13 16" type="primary">thrB</name>
    <name evidence="16" type="ORF">GCM10009001_03490</name>
</gene>
<evidence type="ECO:0000256" key="9">
    <source>
        <dbReference type="ARBA" id="ARBA00022777"/>
    </source>
</evidence>
<comment type="function">
    <text evidence="12 13">Catalyzes the ATP-dependent phosphorylation of L-homoserine to L-homoserine phosphate.</text>
</comment>
<dbReference type="InterPro" id="IPR013750">
    <property type="entry name" value="GHMP_kinase_C_dom"/>
</dbReference>
<dbReference type="SUPFAM" id="SSF54211">
    <property type="entry name" value="Ribosomal protein S5 domain 2-like"/>
    <property type="match status" value="1"/>
</dbReference>
<dbReference type="GO" id="GO:0016301">
    <property type="term" value="F:kinase activity"/>
    <property type="evidence" value="ECO:0007669"/>
    <property type="project" value="UniProtKB-KW"/>
</dbReference>
<name>A0ABN1FH95_9BACI</name>
<dbReference type="InterPro" id="IPR020568">
    <property type="entry name" value="Ribosomal_Su5_D2-typ_SF"/>
</dbReference>
<dbReference type="InterPro" id="IPR000870">
    <property type="entry name" value="Homoserine_kinase"/>
</dbReference>
<evidence type="ECO:0000259" key="15">
    <source>
        <dbReference type="Pfam" id="PF08544"/>
    </source>
</evidence>
<keyword evidence="6 13" id="KW-0808">Transferase</keyword>
<dbReference type="Proteomes" id="UP001500866">
    <property type="component" value="Unassembled WGS sequence"/>
</dbReference>
<evidence type="ECO:0000256" key="4">
    <source>
        <dbReference type="ARBA" id="ARBA00017858"/>
    </source>
</evidence>
<evidence type="ECO:0000256" key="12">
    <source>
        <dbReference type="ARBA" id="ARBA00049954"/>
    </source>
</evidence>
<dbReference type="SUPFAM" id="SSF55060">
    <property type="entry name" value="GHMP Kinase, C-terminal domain"/>
    <property type="match status" value="1"/>
</dbReference>
<evidence type="ECO:0000256" key="2">
    <source>
        <dbReference type="ARBA" id="ARBA00007370"/>
    </source>
</evidence>
<dbReference type="InterPro" id="IPR036554">
    <property type="entry name" value="GHMP_kinase_C_sf"/>
</dbReference>
<sequence>MKKFSMSIPASSGNLGPGFDSTGMALSRYLTLHVEEQEQWEFKHESPFLPVVTDYTEHLIYQTAEKIAGRYRKQLRCCKVTIESDIPLARGLGSSASAVLAGVELANQLCELNLSSEQKLYYGTEMEGHPDNVAPALYGGIVFSAVTAGGEIEHLKTGSRGLELVIFIPETELKTAQARRLVPDTFSRDLASSASAISNVMVAAMLSGDYPLAGRMMEQDMFHEPYRAEVIPNYKLIRGNAKKKGAYGTVISGAGPSMISFVPVGEGKRLRGMMKGILPDYEIAVLTIDEAGLQVEK</sequence>
<evidence type="ECO:0000313" key="16">
    <source>
        <dbReference type="EMBL" id="GAA0590790.1"/>
    </source>
</evidence>
<keyword evidence="5 13" id="KW-0028">Amino-acid biosynthesis</keyword>
<evidence type="ECO:0000256" key="11">
    <source>
        <dbReference type="ARBA" id="ARBA00049375"/>
    </source>
</evidence>
<evidence type="ECO:0000256" key="5">
    <source>
        <dbReference type="ARBA" id="ARBA00022605"/>
    </source>
</evidence>
<feature type="binding site" evidence="13">
    <location>
        <begin position="87"/>
        <end position="97"/>
    </location>
    <ligand>
        <name>ATP</name>
        <dbReference type="ChEBI" id="CHEBI:30616"/>
    </ligand>
</feature>
<evidence type="ECO:0000256" key="10">
    <source>
        <dbReference type="ARBA" id="ARBA00022840"/>
    </source>
</evidence>
<organism evidence="16 17">
    <name type="scientific">Virgibacillus siamensis</name>
    <dbReference type="NCBI Taxonomy" id="480071"/>
    <lineage>
        <taxon>Bacteria</taxon>
        <taxon>Bacillati</taxon>
        <taxon>Bacillota</taxon>
        <taxon>Bacilli</taxon>
        <taxon>Bacillales</taxon>
        <taxon>Bacillaceae</taxon>
        <taxon>Virgibacillus</taxon>
    </lineage>
</organism>
<dbReference type="Pfam" id="PF00288">
    <property type="entry name" value="GHMP_kinases_N"/>
    <property type="match status" value="1"/>
</dbReference>
<evidence type="ECO:0000256" key="7">
    <source>
        <dbReference type="ARBA" id="ARBA00022697"/>
    </source>
</evidence>
<dbReference type="InterPro" id="IPR006203">
    <property type="entry name" value="GHMP_knse_ATP-bd_CS"/>
</dbReference>
<evidence type="ECO:0000259" key="14">
    <source>
        <dbReference type="Pfam" id="PF00288"/>
    </source>
</evidence>
<comment type="similarity">
    <text evidence="2 13">Belongs to the GHMP kinase family. Homoserine kinase subfamily.</text>
</comment>
<dbReference type="EMBL" id="BAAADS010000001">
    <property type="protein sequence ID" value="GAA0590790.1"/>
    <property type="molecule type" value="Genomic_DNA"/>
</dbReference>
<comment type="subcellular location">
    <subcellularLocation>
        <location evidence="13">Cytoplasm</location>
    </subcellularLocation>
</comment>
<evidence type="ECO:0000256" key="8">
    <source>
        <dbReference type="ARBA" id="ARBA00022741"/>
    </source>
</evidence>
<keyword evidence="10 13" id="KW-0067">ATP-binding</keyword>
<dbReference type="Gene3D" id="3.30.70.890">
    <property type="entry name" value="GHMP kinase, C-terminal domain"/>
    <property type="match status" value="1"/>
</dbReference>
<dbReference type="InterPro" id="IPR014721">
    <property type="entry name" value="Ribsml_uS5_D2-typ_fold_subgr"/>
</dbReference>
<keyword evidence="8 13" id="KW-0547">Nucleotide-binding</keyword>
<dbReference type="NCBIfam" id="TIGR00191">
    <property type="entry name" value="thrB"/>
    <property type="match status" value="1"/>
</dbReference>
<dbReference type="HAMAP" id="MF_00384">
    <property type="entry name" value="Homoser_kinase"/>
    <property type="match status" value="1"/>
</dbReference>
<evidence type="ECO:0000256" key="3">
    <source>
        <dbReference type="ARBA" id="ARBA00012078"/>
    </source>
</evidence>
<feature type="domain" description="GHMP kinase C-terminal" evidence="15">
    <location>
        <begin position="201"/>
        <end position="262"/>
    </location>
</feature>
<evidence type="ECO:0000256" key="6">
    <source>
        <dbReference type="ARBA" id="ARBA00022679"/>
    </source>
</evidence>
<keyword evidence="17" id="KW-1185">Reference proteome</keyword>
<dbReference type="PROSITE" id="PS00627">
    <property type="entry name" value="GHMP_KINASES_ATP"/>
    <property type="match status" value="1"/>
</dbReference>
<proteinExistence type="inferred from homology"/>
<keyword evidence="7 13" id="KW-0791">Threonine biosynthesis</keyword>
<evidence type="ECO:0000256" key="13">
    <source>
        <dbReference type="HAMAP-Rule" id="MF_00384"/>
    </source>
</evidence>
<dbReference type="Pfam" id="PF08544">
    <property type="entry name" value="GHMP_kinases_C"/>
    <property type="match status" value="1"/>
</dbReference>
<dbReference type="PRINTS" id="PR00958">
    <property type="entry name" value="HOMSERKINASE"/>
</dbReference>
<evidence type="ECO:0000256" key="1">
    <source>
        <dbReference type="ARBA" id="ARBA00005015"/>
    </source>
</evidence>